<keyword evidence="3" id="KW-0732">Signal</keyword>
<evidence type="ECO:0000313" key="6">
    <source>
        <dbReference type="Proteomes" id="UP000472266"/>
    </source>
</evidence>
<reference evidence="5" key="2">
    <citation type="submission" date="2025-08" db="UniProtKB">
        <authorList>
            <consortium name="Ensembl"/>
        </authorList>
    </citation>
    <scope>IDENTIFICATION</scope>
</reference>
<dbReference type="GeneTree" id="ENSGT00940000166589"/>
<evidence type="ECO:0000259" key="4">
    <source>
        <dbReference type="SMART" id="SM00208"/>
    </source>
</evidence>
<keyword evidence="2" id="KW-1133">Transmembrane helix</keyword>
<feature type="domain" description="TNFR-Cys" evidence="4">
    <location>
        <begin position="115"/>
        <end position="153"/>
    </location>
</feature>
<accession>A0A672UV38</accession>
<keyword evidence="6" id="KW-1185">Reference proteome</keyword>
<dbReference type="SMART" id="SM00208">
    <property type="entry name" value="TNFR"/>
    <property type="match status" value="2"/>
</dbReference>
<dbReference type="AlphaFoldDB" id="A0A672UV38"/>
<organism evidence="5 6">
    <name type="scientific">Strigops habroptila</name>
    <name type="common">Kakapo</name>
    <dbReference type="NCBI Taxonomy" id="2489341"/>
    <lineage>
        <taxon>Eukaryota</taxon>
        <taxon>Metazoa</taxon>
        <taxon>Chordata</taxon>
        <taxon>Craniata</taxon>
        <taxon>Vertebrata</taxon>
        <taxon>Euteleostomi</taxon>
        <taxon>Archelosauria</taxon>
        <taxon>Archosauria</taxon>
        <taxon>Dinosauria</taxon>
        <taxon>Saurischia</taxon>
        <taxon>Theropoda</taxon>
        <taxon>Coelurosauria</taxon>
        <taxon>Aves</taxon>
        <taxon>Neognathae</taxon>
        <taxon>Neoaves</taxon>
        <taxon>Telluraves</taxon>
        <taxon>Australaves</taxon>
        <taxon>Psittaciformes</taxon>
        <taxon>Psittacidae</taxon>
        <taxon>Strigops</taxon>
    </lineage>
</organism>
<dbReference type="CDD" id="cd13417">
    <property type="entry name" value="TNFRSF18"/>
    <property type="match status" value="1"/>
</dbReference>
<evidence type="ECO:0000256" key="2">
    <source>
        <dbReference type="SAM" id="Phobius"/>
    </source>
</evidence>
<dbReference type="GO" id="GO:0005031">
    <property type="term" value="F:tumor necrosis factor receptor activity"/>
    <property type="evidence" value="ECO:0007669"/>
    <property type="project" value="InterPro"/>
</dbReference>
<dbReference type="InterPro" id="IPR053107">
    <property type="entry name" value="TNFRSF18"/>
</dbReference>
<evidence type="ECO:0000313" key="5">
    <source>
        <dbReference type="Ensembl" id="ENSSHBP00005019326.1"/>
    </source>
</evidence>
<reference evidence="5 6" key="1">
    <citation type="submission" date="2019-11" db="EMBL/GenBank/DDBJ databases">
        <title>Strigops habroptila (kakapo) genome, bStrHab1, primary haplotype, v2.</title>
        <authorList>
            <person name="Jarvis E.D."/>
            <person name="Howard J."/>
            <person name="Rhie A."/>
            <person name="Phillippy A."/>
            <person name="Korlach J."/>
            <person name="Digby A."/>
            <person name="Iorns D."/>
            <person name="Eason D."/>
            <person name="Robertson B."/>
            <person name="Raemaekers T."/>
            <person name="Howe K."/>
            <person name="Lewin H."/>
            <person name="Damas J."/>
            <person name="Hastie A."/>
            <person name="Tracey A."/>
            <person name="Chow W."/>
            <person name="Fedrigo O."/>
        </authorList>
    </citation>
    <scope>NUCLEOTIDE SEQUENCE [LARGE SCALE GENOMIC DNA]</scope>
</reference>
<dbReference type="GO" id="GO:0045785">
    <property type="term" value="P:positive regulation of cell adhesion"/>
    <property type="evidence" value="ECO:0007669"/>
    <property type="project" value="TreeGrafter"/>
</dbReference>
<proteinExistence type="predicted"/>
<dbReference type="InParanoid" id="A0A672UV38"/>
<dbReference type="InterPro" id="IPR034018">
    <property type="entry name" value="TNFRSF18_N"/>
</dbReference>
<dbReference type="OMA" id="DTCSCQF"/>
<dbReference type="InterPro" id="IPR022318">
    <property type="entry name" value="TNFR_18"/>
</dbReference>
<dbReference type="InterPro" id="IPR001368">
    <property type="entry name" value="TNFR/NGFR_Cys_rich_reg"/>
</dbReference>
<dbReference type="PANTHER" id="PTHR47388:SF1">
    <property type="entry name" value="TUMOR NECROSIS FACTOR RECEPTOR SUPERFAMILY MEMBER 18"/>
    <property type="match status" value="1"/>
</dbReference>
<evidence type="ECO:0000256" key="1">
    <source>
        <dbReference type="SAM" id="MobiDB-lite"/>
    </source>
</evidence>
<feature type="domain" description="TNFR-Cys" evidence="4">
    <location>
        <begin position="74"/>
        <end position="112"/>
    </location>
</feature>
<feature type="compositionally biased region" description="Basic and acidic residues" evidence="1">
    <location>
        <begin position="238"/>
        <end position="249"/>
    </location>
</feature>
<keyword evidence="2" id="KW-0812">Transmembrane</keyword>
<dbReference type="Proteomes" id="UP000472266">
    <property type="component" value="Chromosome 19"/>
</dbReference>
<name>A0A672UV38_STRHB</name>
<keyword evidence="2" id="KW-0472">Membrane</keyword>
<dbReference type="PRINTS" id="PR01968">
    <property type="entry name" value="TNFACTORR18"/>
</dbReference>
<feature type="signal peptide" evidence="3">
    <location>
        <begin position="1"/>
        <end position="32"/>
    </location>
</feature>
<dbReference type="PANTHER" id="PTHR47388">
    <property type="entry name" value="TUMOR NECROSIS FACTOR RECEPTOR SUPERFAMILY MEMBER 18"/>
    <property type="match status" value="1"/>
</dbReference>
<protein>
    <recommendedName>
        <fullName evidence="4">TNFR-Cys domain-containing protein</fullName>
    </recommendedName>
</protein>
<feature type="region of interest" description="Disordered" evidence="1">
    <location>
        <begin position="222"/>
        <end position="249"/>
    </location>
</feature>
<feature type="chain" id="PRO_5025628339" description="TNFR-Cys domain-containing protein" evidence="3">
    <location>
        <begin position="33"/>
        <end position="259"/>
    </location>
</feature>
<reference evidence="5" key="3">
    <citation type="submission" date="2025-09" db="UniProtKB">
        <authorList>
            <consortium name="Ensembl"/>
        </authorList>
    </citation>
    <scope>IDENTIFICATION</scope>
</reference>
<dbReference type="Ensembl" id="ENSSHBT00005023089.1">
    <property type="protein sequence ID" value="ENSSHBP00005019326.1"/>
    <property type="gene ID" value="ENSSHBG00005016580.1"/>
</dbReference>
<dbReference type="Gene3D" id="2.10.50.10">
    <property type="entry name" value="Tumor Necrosis Factor Receptor, subunit A, domain 2"/>
    <property type="match status" value="1"/>
</dbReference>
<feature type="transmembrane region" description="Helical" evidence="2">
    <location>
        <begin position="170"/>
        <end position="197"/>
    </location>
</feature>
<sequence length="259" mass="29300">MAEQTSEVGRLKVRASLLVVMCLWQWTQQTLATACSDGELRVVSKDEKKCCPKCISNTGDNSTCQNTQDHDCRCRQGYSCVDSACLYCQKLPECAEGEELVKLGNLDFTFKCKPCEMGTYSNVKNGWCRNWTDCESTGFLTIKQGNSTHNAICGLLTKELEQAPVTIDSLYTTILAILTAVAVFVLILLTFILHFCIWSLKKEKYHAADDLEHIYPNQPVAPQMSHHREETYSCQLPEEEHGDKTPEEKHCYFHPQSLQ</sequence>
<gene>
    <name evidence="5" type="primary">TNFRSF18</name>
</gene>
<dbReference type="GO" id="GO:0043066">
    <property type="term" value="P:negative regulation of apoptotic process"/>
    <property type="evidence" value="ECO:0007669"/>
    <property type="project" value="InterPro"/>
</dbReference>
<dbReference type="GO" id="GO:0009897">
    <property type="term" value="C:external side of plasma membrane"/>
    <property type="evidence" value="ECO:0007669"/>
    <property type="project" value="TreeGrafter"/>
</dbReference>
<evidence type="ECO:0000256" key="3">
    <source>
        <dbReference type="SAM" id="SignalP"/>
    </source>
</evidence>